<accession>A0A1D1V2R3</accession>
<gene>
    <name evidence="1" type="primary">RvY_05744</name>
    <name evidence="1" type="synonym">RvY_05744.2</name>
    <name evidence="1" type="ORF">RvY_05744-2</name>
</gene>
<name>A0A1D1V2R3_RAMVA</name>
<comment type="caution">
    <text evidence="1">The sequence shown here is derived from an EMBL/GenBank/DDBJ whole genome shotgun (WGS) entry which is preliminary data.</text>
</comment>
<dbReference type="EMBL" id="BDGG01000002">
    <property type="protein sequence ID" value="GAU93877.1"/>
    <property type="molecule type" value="Genomic_DNA"/>
</dbReference>
<evidence type="ECO:0000313" key="1">
    <source>
        <dbReference type="EMBL" id="GAU93877.1"/>
    </source>
</evidence>
<organism evidence="1 2">
    <name type="scientific">Ramazzottius varieornatus</name>
    <name type="common">Water bear</name>
    <name type="synonym">Tardigrade</name>
    <dbReference type="NCBI Taxonomy" id="947166"/>
    <lineage>
        <taxon>Eukaryota</taxon>
        <taxon>Metazoa</taxon>
        <taxon>Ecdysozoa</taxon>
        <taxon>Tardigrada</taxon>
        <taxon>Eutardigrada</taxon>
        <taxon>Parachela</taxon>
        <taxon>Hypsibioidea</taxon>
        <taxon>Ramazzottiidae</taxon>
        <taxon>Ramazzottius</taxon>
    </lineage>
</organism>
<sequence>MVQTKNNAQAGLVPTVTSVAQMDSVYRKTGNVTTTGTVLMEKMNNKDVLRQRAKRTNSPAGPTPGIPLTVFPATGGATSLPIVPMVPTRKPAIIGLVIQTTFGATVQTYAYQKKRNVTAFSIVETIAT</sequence>
<dbReference type="AlphaFoldDB" id="A0A1D1V2R3"/>
<keyword evidence="2" id="KW-1185">Reference proteome</keyword>
<reference evidence="1 2" key="1">
    <citation type="journal article" date="2016" name="Nat. Commun.">
        <title>Extremotolerant tardigrade genome and improved radiotolerance of human cultured cells by tardigrade-unique protein.</title>
        <authorList>
            <person name="Hashimoto T."/>
            <person name="Horikawa D.D."/>
            <person name="Saito Y."/>
            <person name="Kuwahara H."/>
            <person name="Kozuka-Hata H."/>
            <person name="Shin-I T."/>
            <person name="Minakuchi Y."/>
            <person name="Ohishi K."/>
            <person name="Motoyama A."/>
            <person name="Aizu T."/>
            <person name="Enomoto A."/>
            <person name="Kondo K."/>
            <person name="Tanaka S."/>
            <person name="Hara Y."/>
            <person name="Koshikawa S."/>
            <person name="Sagara H."/>
            <person name="Miura T."/>
            <person name="Yokobori S."/>
            <person name="Miyagawa K."/>
            <person name="Suzuki Y."/>
            <person name="Kubo T."/>
            <person name="Oyama M."/>
            <person name="Kohara Y."/>
            <person name="Fujiyama A."/>
            <person name="Arakawa K."/>
            <person name="Katayama T."/>
            <person name="Toyoda A."/>
            <person name="Kunieda T."/>
        </authorList>
    </citation>
    <scope>NUCLEOTIDE SEQUENCE [LARGE SCALE GENOMIC DNA]</scope>
    <source>
        <strain evidence="1 2">YOKOZUNA-1</strain>
    </source>
</reference>
<proteinExistence type="predicted"/>
<dbReference type="Proteomes" id="UP000186922">
    <property type="component" value="Unassembled WGS sequence"/>
</dbReference>
<protein>
    <submittedName>
        <fullName evidence="1">Uncharacterized protein</fullName>
    </submittedName>
</protein>
<evidence type="ECO:0000313" key="2">
    <source>
        <dbReference type="Proteomes" id="UP000186922"/>
    </source>
</evidence>